<dbReference type="Pfam" id="PF11743">
    <property type="entry name" value="DUF3301"/>
    <property type="match status" value="1"/>
</dbReference>
<proteinExistence type="predicted"/>
<dbReference type="EMBL" id="FTMC01000005">
    <property type="protein sequence ID" value="SIQ36165.1"/>
    <property type="molecule type" value="Genomic_DNA"/>
</dbReference>
<dbReference type="InterPro" id="IPR021732">
    <property type="entry name" value="DUF3301"/>
</dbReference>
<dbReference type="Proteomes" id="UP000186079">
    <property type="component" value="Unassembled WGS sequence"/>
</dbReference>
<evidence type="ECO:0000256" key="1">
    <source>
        <dbReference type="SAM" id="MobiDB-lite"/>
    </source>
</evidence>
<feature type="region of interest" description="Disordered" evidence="1">
    <location>
        <begin position="103"/>
        <end position="140"/>
    </location>
</feature>
<organism evidence="2 3">
    <name type="scientific">Pseudomonas flexibilis</name>
    <dbReference type="NCBI Taxonomy" id="706570"/>
    <lineage>
        <taxon>Bacteria</taxon>
        <taxon>Pseudomonadati</taxon>
        <taxon>Pseudomonadota</taxon>
        <taxon>Gammaproteobacteria</taxon>
        <taxon>Pseudomonadales</taxon>
        <taxon>Pseudomonadaceae</taxon>
        <taxon>Pseudomonas</taxon>
    </lineage>
</organism>
<dbReference type="AlphaFoldDB" id="A0A1N6S4Y6"/>
<name>A0A1N6S4Y6_9PSED</name>
<evidence type="ECO:0008006" key="4">
    <source>
        <dbReference type="Google" id="ProtNLM"/>
    </source>
</evidence>
<protein>
    <recommendedName>
        <fullName evidence="4">DUF3301 domain-containing protein</fullName>
    </recommendedName>
</protein>
<accession>A0A1N6S4Y6</accession>
<reference evidence="2 3" key="1">
    <citation type="submission" date="2017-01" db="EMBL/GenBank/DDBJ databases">
        <authorList>
            <person name="Mah S.A."/>
            <person name="Swanson W.J."/>
            <person name="Moy G.W."/>
            <person name="Vacquier V.D."/>
        </authorList>
    </citation>
    <scope>NUCLEOTIDE SEQUENCE [LARGE SCALE GENOMIC DNA]</scope>
    <source>
        <strain evidence="2 3">ATCC 29606</strain>
    </source>
</reference>
<gene>
    <name evidence="2" type="ORF">SAMN05421672_105176</name>
</gene>
<sequence length="140" mass="15931">MSLASIFLLMCAGTAAAWLWHAHGVRERALHAVKQHCTRHDLQLLDDTVALQGLKWLPDANGRRRLARQYAFEFTVTGEQRHRGSIRMFGLYPGGIQLDPYPCPRAAEEPGTVHEQTPEAPRASQGQVIHLEQWKRERSR</sequence>
<evidence type="ECO:0000313" key="3">
    <source>
        <dbReference type="Proteomes" id="UP000186079"/>
    </source>
</evidence>
<evidence type="ECO:0000313" key="2">
    <source>
        <dbReference type="EMBL" id="SIQ36165.1"/>
    </source>
</evidence>